<comment type="catalytic activity">
    <reaction evidence="1">
        <text>Hydrolysis of alpha-(2-&gt;3)-, alpha-(2-&gt;6)-, alpha-(2-&gt;8)- glycosidic linkages of terminal sialic acid residues in oligosaccharides, glycoproteins, glycolipids, colominic acid and synthetic substrates.</text>
        <dbReference type="EC" id="3.2.1.18"/>
    </reaction>
</comment>
<protein>
    <recommendedName>
        <fullName evidence="3">exo-alpha-sialidase</fullName>
        <ecNumber evidence="3">3.2.1.18</ecNumber>
    </recommendedName>
</protein>
<gene>
    <name evidence="5" type="ORF">BEI59_32400</name>
    <name evidence="6" type="ORF">BEI63_18610</name>
</gene>
<keyword evidence="8" id="KW-1185">Reference proteome</keyword>
<dbReference type="GO" id="GO:0004308">
    <property type="term" value="F:exo-alpha-sialidase activity"/>
    <property type="evidence" value="ECO:0007669"/>
    <property type="project" value="UniProtKB-EC"/>
</dbReference>
<evidence type="ECO:0000313" key="5">
    <source>
        <dbReference type="EMBL" id="ODR41551.1"/>
    </source>
</evidence>
<reference evidence="5 7" key="2">
    <citation type="submission" date="2016-08" db="EMBL/GenBank/DDBJ databases">
        <authorList>
            <person name="Seilhamer J.J."/>
        </authorList>
    </citation>
    <scope>NUCLEOTIDE SEQUENCE [LARGE SCALE GENOMIC DNA]</scope>
    <source>
        <strain evidence="5 7">NML150140-1</strain>
    </source>
</reference>
<dbReference type="Gene3D" id="2.120.10.10">
    <property type="match status" value="1"/>
</dbReference>
<dbReference type="InterPro" id="IPR026856">
    <property type="entry name" value="Sialidase_fam"/>
</dbReference>
<dbReference type="GO" id="GO:0005737">
    <property type="term" value="C:cytoplasm"/>
    <property type="evidence" value="ECO:0007669"/>
    <property type="project" value="TreeGrafter"/>
</dbReference>
<dbReference type="GO" id="GO:0016020">
    <property type="term" value="C:membrane"/>
    <property type="evidence" value="ECO:0007669"/>
    <property type="project" value="TreeGrafter"/>
</dbReference>
<organism evidence="5 7">
    <name type="scientific">Eisenbergiella tayi</name>
    <dbReference type="NCBI Taxonomy" id="1432052"/>
    <lineage>
        <taxon>Bacteria</taxon>
        <taxon>Bacillati</taxon>
        <taxon>Bacillota</taxon>
        <taxon>Clostridia</taxon>
        <taxon>Lachnospirales</taxon>
        <taxon>Lachnospiraceae</taxon>
        <taxon>Eisenbergiella</taxon>
    </lineage>
</organism>
<dbReference type="SUPFAM" id="SSF50939">
    <property type="entry name" value="Sialidases"/>
    <property type="match status" value="1"/>
</dbReference>
<proteinExistence type="inferred from homology"/>
<evidence type="ECO:0000256" key="1">
    <source>
        <dbReference type="ARBA" id="ARBA00000427"/>
    </source>
</evidence>
<dbReference type="InterPro" id="IPR011040">
    <property type="entry name" value="Sialidase"/>
</dbReference>
<dbReference type="PANTHER" id="PTHR10628">
    <property type="entry name" value="SIALIDASE"/>
    <property type="match status" value="1"/>
</dbReference>
<evidence type="ECO:0000313" key="7">
    <source>
        <dbReference type="Proteomes" id="UP000094271"/>
    </source>
</evidence>
<dbReference type="PANTHER" id="PTHR10628:SF30">
    <property type="entry name" value="EXO-ALPHA-SIALIDASE"/>
    <property type="match status" value="1"/>
</dbReference>
<feature type="domain" description="Sialidase" evidence="4">
    <location>
        <begin position="78"/>
        <end position="311"/>
    </location>
</feature>
<sequence length="347" mass="39215">MKLLYTTKLEEYGMGNFTEYRIPAIVVTKKGTIITACESRREAGNDWSGVWITIRRSVDGGKTFSRPVYPHESLGEKVGETVVTWSNPVLIADEERIHLIFHQDYEKAWYCCSCDEGISFGVPVEITETFRALPWNWNVCASGPGHGIVSDRGRLVIPIWLAKGEIRLDLDKSGRIKNHFPSVAGCIYSDDRGASWNPGFVTQGIENANETTVVQMCSGNFLFNFRNERFEKCRVMGIADAQLSKLSRVWSETSLPDPTCFGSMVKTDKKLYFVNCAHNDPAGFYGERIHLTVYESQDEAVTWKPLFEVDVKGGYADIGADEKGLYILYERGVAGRVKMLLLKRYIW</sequence>
<evidence type="ECO:0000256" key="3">
    <source>
        <dbReference type="ARBA" id="ARBA00012733"/>
    </source>
</evidence>
<reference evidence="6 8" key="1">
    <citation type="submission" date="2016-08" db="EMBL/GenBank/DDBJ databases">
        <title>Characterization of Isolates of Eisenbergiella tayi Derived from Blood Cultures, Using Whole Genome Sequencing.</title>
        <authorList>
            <person name="Bernier A.-M."/>
            <person name="Burdz T."/>
            <person name="Wiebe D."/>
            <person name="Bernard K."/>
        </authorList>
    </citation>
    <scope>NUCLEOTIDE SEQUENCE [LARGE SCALE GENOMIC DNA]</scope>
    <source>
        <strain evidence="6 8">NML120146</strain>
    </source>
</reference>
<evidence type="ECO:0000256" key="2">
    <source>
        <dbReference type="ARBA" id="ARBA00009348"/>
    </source>
</evidence>
<accession>A0A1E3U9N8</accession>
<dbReference type="GO" id="GO:0009313">
    <property type="term" value="P:oligosaccharide catabolic process"/>
    <property type="evidence" value="ECO:0007669"/>
    <property type="project" value="TreeGrafter"/>
</dbReference>
<dbReference type="GO" id="GO:0006689">
    <property type="term" value="P:ganglioside catabolic process"/>
    <property type="evidence" value="ECO:0007669"/>
    <property type="project" value="TreeGrafter"/>
</dbReference>
<dbReference type="EMBL" id="MEHA01000040">
    <property type="protein sequence ID" value="ODR41551.1"/>
    <property type="molecule type" value="Genomic_DNA"/>
</dbReference>
<evidence type="ECO:0000313" key="8">
    <source>
        <dbReference type="Proteomes" id="UP000094869"/>
    </source>
</evidence>
<evidence type="ECO:0000259" key="4">
    <source>
        <dbReference type="Pfam" id="PF13088"/>
    </source>
</evidence>
<dbReference type="Proteomes" id="UP000094271">
    <property type="component" value="Unassembled WGS sequence"/>
</dbReference>
<comment type="caution">
    <text evidence="5">The sequence shown here is derived from an EMBL/GenBank/DDBJ whole genome shotgun (WGS) entry which is preliminary data.</text>
</comment>
<dbReference type="EC" id="3.2.1.18" evidence="3"/>
<dbReference type="Proteomes" id="UP000094869">
    <property type="component" value="Unassembled WGS sequence"/>
</dbReference>
<dbReference type="EMBL" id="MEHD01000026">
    <property type="protein sequence ID" value="ODR53797.1"/>
    <property type="molecule type" value="Genomic_DNA"/>
</dbReference>
<dbReference type="CDD" id="cd15482">
    <property type="entry name" value="Sialidase_non-viral"/>
    <property type="match status" value="1"/>
</dbReference>
<dbReference type="Pfam" id="PF13088">
    <property type="entry name" value="BNR_2"/>
    <property type="match status" value="1"/>
</dbReference>
<dbReference type="InterPro" id="IPR036278">
    <property type="entry name" value="Sialidase_sf"/>
</dbReference>
<name>A0A1E3U9N8_9FIRM</name>
<evidence type="ECO:0000313" key="6">
    <source>
        <dbReference type="EMBL" id="ODR53797.1"/>
    </source>
</evidence>
<comment type="similarity">
    <text evidence="2">Belongs to the glycosyl hydrolase 33 family.</text>
</comment>
<dbReference type="AlphaFoldDB" id="A0A1E3U9N8"/>